<dbReference type="Gene3D" id="3.90.1150.10">
    <property type="entry name" value="Aspartate Aminotransferase, domain 1"/>
    <property type="match status" value="1"/>
</dbReference>
<dbReference type="EMBL" id="JAGMWN010000003">
    <property type="protein sequence ID" value="MBP5856829.1"/>
    <property type="molecule type" value="Genomic_DNA"/>
</dbReference>
<dbReference type="InterPro" id="IPR015424">
    <property type="entry name" value="PyrdxlP-dep_Trfase"/>
</dbReference>
<dbReference type="SUPFAM" id="SSF53383">
    <property type="entry name" value="PLP-dependent transferases"/>
    <property type="match status" value="1"/>
</dbReference>
<dbReference type="PANTHER" id="PTHR43586:SF24">
    <property type="entry name" value="BLR4730 PROTEIN"/>
    <property type="match status" value="1"/>
</dbReference>
<dbReference type="Proteomes" id="UP000672602">
    <property type="component" value="Unassembled WGS sequence"/>
</dbReference>
<dbReference type="InterPro" id="IPR015421">
    <property type="entry name" value="PyrdxlP-dep_Trfase_major"/>
</dbReference>
<gene>
    <name evidence="3" type="ORF">KAJ83_07405</name>
</gene>
<dbReference type="InterPro" id="IPR000192">
    <property type="entry name" value="Aminotrans_V_dom"/>
</dbReference>
<dbReference type="GO" id="GO:0008483">
    <property type="term" value="F:transaminase activity"/>
    <property type="evidence" value="ECO:0007669"/>
    <property type="project" value="UniProtKB-KW"/>
</dbReference>
<evidence type="ECO:0000256" key="1">
    <source>
        <dbReference type="ARBA" id="ARBA00022898"/>
    </source>
</evidence>
<dbReference type="Gene3D" id="3.40.640.10">
    <property type="entry name" value="Type I PLP-dependent aspartate aminotransferase-like (Major domain)"/>
    <property type="match status" value="1"/>
</dbReference>
<accession>A0A8J7S183</accession>
<dbReference type="PANTHER" id="PTHR43586">
    <property type="entry name" value="CYSTEINE DESULFURASE"/>
    <property type="match status" value="1"/>
</dbReference>
<keyword evidence="1" id="KW-0663">Pyridoxal phosphate</keyword>
<dbReference type="AlphaFoldDB" id="A0A8J7S183"/>
<feature type="domain" description="Aminotransferase class V" evidence="2">
    <location>
        <begin position="21"/>
        <end position="383"/>
    </location>
</feature>
<dbReference type="Pfam" id="PF00266">
    <property type="entry name" value="Aminotran_5"/>
    <property type="match status" value="1"/>
</dbReference>
<keyword evidence="3" id="KW-0032">Aminotransferase</keyword>
<keyword evidence="3" id="KW-0808">Transferase</keyword>
<dbReference type="InterPro" id="IPR015422">
    <property type="entry name" value="PyrdxlP-dep_Trfase_small"/>
</dbReference>
<reference evidence="3" key="1">
    <citation type="submission" date="2021-04" db="EMBL/GenBank/DDBJ databases">
        <authorList>
            <person name="Zhang D.-C."/>
        </authorList>
    </citation>
    <scope>NUCLEOTIDE SEQUENCE</scope>
    <source>
        <strain evidence="3">CGMCC 1.15697</strain>
    </source>
</reference>
<name>A0A8J7S183_9PROT</name>
<evidence type="ECO:0000259" key="2">
    <source>
        <dbReference type="Pfam" id="PF00266"/>
    </source>
</evidence>
<protein>
    <submittedName>
        <fullName evidence="3">Aminotransferase class V-fold PLP-dependent enzyme</fullName>
    </submittedName>
</protein>
<dbReference type="RefSeq" id="WP_210681417.1">
    <property type="nucleotide sequence ID" value="NZ_JAGMWN010000003.1"/>
</dbReference>
<comment type="caution">
    <text evidence="3">The sequence shown here is derived from an EMBL/GenBank/DDBJ whole genome shotgun (WGS) entry which is preliminary data.</text>
</comment>
<proteinExistence type="predicted"/>
<evidence type="ECO:0000313" key="3">
    <source>
        <dbReference type="EMBL" id="MBP5856829.1"/>
    </source>
</evidence>
<keyword evidence="4" id="KW-1185">Reference proteome</keyword>
<organism evidence="3 4">
    <name type="scientific">Marivibrio halodurans</name>
    <dbReference type="NCBI Taxonomy" id="2039722"/>
    <lineage>
        <taxon>Bacteria</taxon>
        <taxon>Pseudomonadati</taxon>
        <taxon>Pseudomonadota</taxon>
        <taxon>Alphaproteobacteria</taxon>
        <taxon>Rhodospirillales</taxon>
        <taxon>Rhodospirillaceae</taxon>
        <taxon>Marivibrio</taxon>
    </lineage>
</organism>
<evidence type="ECO:0000313" key="4">
    <source>
        <dbReference type="Proteomes" id="UP000672602"/>
    </source>
</evidence>
<sequence length="390" mass="42424">MTLDIARLRAETPGTLEVAHFNNAGSSLMTAPVLQAVTDHLTLESRIGGYEAAGLAKAAIDRFYAAAARAVAGKPHEIAFVENATRAWDMAFYAFDWKPGDRVLTARSEYNSNMIAYRQVARRFGVDILLIDNDESGAIDTRALENAVDERTRLIALTHIPTNDGLINPAAAVGRIARAAGVPYLLDACQSVGHLPIDVAEIGCTMLSTTGRKYIRGPRGTGFLWVREDWVERLEPPFLDNRAASWTAVEDYRIQPDARRFENWEFNVAGKIGLAVALDRMADIGMPAIWARIRALATRLRDGLAAIDGVSLHDTGREKSGLVTFTKAGESAVETRARLATAGINVSASKSQLTRHDLLDAGIDVMVRASVHAYNTEEEVDRLLAVVADG</sequence>